<organism evidence="4 5">
    <name type="scientific">Murinocardiopsis flavida</name>
    <dbReference type="NCBI Taxonomy" id="645275"/>
    <lineage>
        <taxon>Bacteria</taxon>
        <taxon>Bacillati</taxon>
        <taxon>Actinomycetota</taxon>
        <taxon>Actinomycetes</taxon>
        <taxon>Streptosporangiales</taxon>
        <taxon>Nocardiopsidaceae</taxon>
        <taxon>Murinocardiopsis</taxon>
    </lineage>
</organism>
<sequence length="277" mass="28206">MGEAGGTRDASAGRPARTEQVGAGRMRRMLLAAAQVLVWAAVPVLVVQGRGVRRTTPRLPEARGPAGASPTAGEPVGPPLRLLVVGDSTAAGVGVESHGDGIAGRLGAELAARTGREVRWRVDGRSGRTARDVLAALAPGGGDRPDVVLVLVGVNDVLRMTSVRAYARSVGAIIAALRERHGAGPALVLGAVPEMGGFPALPWPLRPLLGLRARALDAAAMRVSAAEPGVAHVPMPRADGAAAEFYAADRFHPGAAGYALWAAGLAPVCLAGRAEAR</sequence>
<evidence type="ECO:0000259" key="3">
    <source>
        <dbReference type="Pfam" id="PF13472"/>
    </source>
</evidence>
<feature type="region of interest" description="Disordered" evidence="1">
    <location>
        <begin position="56"/>
        <end position="77"/>
    </location>
</feature>
<feature type="transmembrane region" description="Helical" evidence="2">
    <location>
        <begin position="29"/>
        <end position="47"/>
    </location>
</feature>
<evidence type="ECO:0000256" key="2">
    <source>
        <dbReference type="SAM" id="Phobius"/>
    </source>
</evidence>
<keyword evidence="2" id="KW-1133">Transmembrane helix</keyword>
<dbReference type="InterPro" id="IPR013830">
    <property type="entry name" value="SGNH_hydro"/>
</dbReference>
<dbReference type="PANTHER" id="PTHR30383:SF5">
    <property type="entry name" value="SGNH HYDROLASE-TYPE ESTERASE DOMAIN-CONTAINING PROTEIN"/>
    <property type="match status" value="1"/>
</dbReference>
<feature type="domain" description="SGNH hydrolase-type esterase" evidence="3">
    <location>
        <begin position="84"/>
        <end position="260"/>
    </location>
</feature>
<dbReference type="Pfam" id="PF13472">
    <property type="entry name" value="Lipase_GDSL_2"/>
    <property type="match status" value="1"/>
</dbReference>
<dbReference type="Gene3D" id="3.40.50.1110">
    <property type="entry name" value="SGNH hydrolase"/>
    <property type="match status" value="1"/>
</dbReference>
<dbReference type="PANTHER" id="PTHR30383">
    <property type="entry name" value="THIOESTERASE 1/PROTEASE 1/LYSOPHOSPHOLIPASE L1"/>
    <property type="match status" value="1"/>
</dbReference>
<keyword evidence="2" id="KW-0472">Membrane</keyword>
<dbReference type="GO" id="GO:0004622">
    <property type="term" value="F:phosphatidylcholine lysophospholipase activity"/>
    <property type="evidence" value="ECO:0007669"/>
    <property type="project" value="TreeGrafter"/>
</dbReference>
<name>A0A2P8DEF0_9ACTN</name>
<evidence type="ECO:0000256" key="1">
    <source>
        <dbReference type="SAM" id="MobiDB-lite"/>
    </source>
</evidence>
<dbReference type="InterPro" id="IPR051532">
    <property type="entry name" value="Ester_Hydrolysis_Enzymes"/>
</dbReference>
<dbReference type="AlphaFoldDB" id="A0A2P8DEF0"/>
<dbReference type="InterPro" id="IPR036514">
    <property type="entry name" value="SGNH_hydro_sf"/>
</dbReference>
<feature type="region of interest" description="Disordered" evidence="1">
    <location>
        <begin position="1"/>
        <end position="21"/>
    </location>
</feature>
<evidence type="ECO:0000313" key="5">
    <source>
        <dbReference type="Proteomes" id="UP000240542"/>
    </source>
</evidence>
<evidence type="ECO:0000313" key="4">
    <source>
        <dbReference type="EMBL" id="PSK95582.1"/>
    </source>
</evidence>
<protein>
    <submittedName>
        <fullName evidence="4">Lysophospholipase L1-like esterase</fullName>
    </submittedName>
</protein>
<accession>A0A2P8DEF0</accession>
<keyword evidence="2" id="KW-0812">Transmembrane</keyword>
<proteinExistence type="predicted"/>
<keyword evidence="5" id="KW-1185">Reference proteome</keyword>
<gene>
    <name evidence="4" type="ORF">CLV63_11415</name>
</gene>
<dbReference type="CDD" id="cd01836">
    <property type="entry name" value="FeeA_FeeB_like"/>
    <property type="match status" value="1"/>
</dbReference>
<dbReference type="RefSeq" id="WP_211301378.1">
    <property type="nucleotide sequence ID" value="NZ_PYGA01000014.1"/>
</dbReference>
<dbReference type="Proteomes" id="UP000240542">
    <property type="component" value="Unassembled WGS sequence"/>
</dbReference>
<reference evidence="4 5" key="1">
    <citation type="submission" date="2018-03" db="EMBL/GenBank/DDBJ databases">
        <title>Genomic Encyclopedia of Archaeal and Bacterial Type Strains, Phase II (KMG-II): from individual species to whole genera.</title>
        <authorList>
            <person name="Goeker M."/>
        </authorList>
    </citation>
    <scope>NUCLEOTIDE SEQUENCE [LARGE SCALE GENOMIC DNA]</scope>
    <source>
        <strain evidence="4 5">DSM 45312</strain>
    </source>
</reference>
<comment type="caution">
    <text evidence="4">The sequence shown here is derived from an EMBL/GenBank/DDBJ whole genome shotgun (WGS) entry which is preliminary data.</text>
</comment>
<dbReference type="SUPFAM" id="SSF52266">
    <property type="entry name" value="SGNH hydrolase"/>
    <property type="match status" value="1"/>
</dbReference>
<dbReference type="EMBL" id="PYGA01000014">
    <property type="protein sequence ID" value="PSK95582.1"/>
    <property type="molecule type" value="Genomic_DNA"/>
</dbReference>